<dbReference type="Proteomes" id="UP000002640">
    <property type="component" value="Unassembled WGS sequence"/>
</dbReference>
<dbReference type="KEGG" id="psoj:PHYSODRAFT_317810"/>
<feature type="compositionally biased region" description="Polar residues" evidence="1">
    <location>
        <begin position="83"/>
        <end position="95"/>
    </location>
</feature>
<proteinExistence type="predicted"/>
<gene>
    <name evidence="2" type="ORF">PHYSODRAFT_317810</name>
</gene>
<reference evidence="2 3" key="1">
    <citation type="journal article" date="2006" name="Science">
        <title>Phytophthora genome sequences uncover evolutionary origins and mechanisms of pathogenesis.</title>
        <authorList>
            <person name="Tyler B.M."/>
            <person name="Tripathy S."/>
            <person name="Zhang X."/>
            <person name="Dehal P."/>
            <person name="Jiang R.H."/>
            <person name="Aerts A."/>
            <person name="Arredondo F.D."/>
            <person name="Baxter L."/>
            <person name="Bensasson D."/>
            <person name="Beynon J.L."/>
            <person name="Chapman J."/>
            <person name="Damasceno C.M."/>
            <person name="Dorrance A.E."/>
            <person name="Dou D."/>
            <person name="Dickerman A.W."/>
            <person name="Dubchak I.L."/>
            <person name="Garbelotto M."/>
            <person name="Gijzen M."/>
            <person name="Gordon S.G."/>
            <person name="Govers F."/>
            <person name="Grunwald N.J."/>
            <person name="Huang W."/>
            <person name="Ivors K.L."/>
            <person name="Jones R.W."/>
            <person name="Kamoun S."/>
            <person name="Krampis K."/>
            <person name="Lamour K.H."/>
            <person name="Lee M.K."/>
            <person name="McDonald W.H."/>
            <person name="Medina M."/>
            <person name="Meijer H.J."/>
            <person name="Nordberg E.K."/>
            <person name="Maclean D.J."/>
            <person name="Ospina-Giraldo M.D."/>
            <person name="Morris P.F."/>
            <person name="Phuntumart V."/>
            <person name="Putnam N.H."/>
            <person name="Rash S."/>
            <person name="Rose J.K."/>
            <person name="Sakihama Y."/>
            <person name="Salamov A.A."/>
            <person name="Savidor A."/>
            <person name="Scheuring C.F."/>
            <person name="Smith B.M."/>
            <person name="Sobral B.W."/>
            <person name="Terry A."/>
            <person name="Torto-Alalibo T.A."/>
            <person name="Win J."/>
            <person name="Xu Z."/>
            <person name="Zhang H."/>
            <person name="Grigoriev I.V."/>
            <person name="Rokhsar D.S."/>
            <person name="Boore J.L."/>
        </authorList>
    </citation>
    <scope>NUCLEOTIDE SEQUENCE [LARGE SCALE GENOMIC DNA]</scope>
    <source>
        <strain evidence="2 3">P6497</strain>
    </source>
</reference>
<feature type="compositionally biased region" description="Polar residues" evidence="1">
    <location>
        <begin position="181"/>
        <end position="192"/>
    </location>
</feature>
<feature type="compositionally biased region" description="Basic and acidic residues" evidence="1">
    <location>
        <begin position="98"/>
        <end position="111"/>
    </location>
</feature>
<keyword evidence="3" id="KW-1185">Reference proteome</keyword>
<evidence type="ECO:0000313" key="3">
    <source>
        <dbReference type="Proteomes" id="UP000002640"/>
    </source>
</evidence>
<feature type="region of interest" description="Disordered" evidence="1">
    <location>
        <begin position="68"/>
        <end position="235"/>
    </location>
</feature>
<dbReference type="OMA" id="SASYAHM"/>
<evidence type="ECO:0000256" key="1">
    <source>
        <dbReference type="SAM" id="MobiDB-lite"/>
    </source>
</evidence>
<dbReference type="InParanoid" id="G5A199"/>
<feature type="compositionally biased region" description="Basic and acidic residues" evidence="1">
    <location>
        <begin position="204"/>
        <end position="213"/>
    </location>
</feature>
<evidence type="ECO:0000313" key="2">
    <source>
        <dbReference type="EMBL" id="EGZ10699.1"/>
    </source>
</evidence>
<dbReference type="RefSeq" id="XP_009533444.1">
    <property type="nucleotide sequence ID" value="XM_009535149.1"/>
</dbReference>
<organism evidence="2 3">
    <name type="scientific">Phytophthora sojae (strain P6497)</name>
    <name type="common">Soybean stem and root rot agent</name>
    <name type="synonym">Phytophthora megasperma f. sp. glycines</name>
    <dbReference type="NCBI Taxonomy" id="1094619"/>
    <lineage>
        <taxon>Eukaryota</taxon>
        <taxon>Sar</taxon>
        <taxon>Stramenopiles</taxon>
        <taxon>Oomycota</taxon>
        <taxon>Peronosporomycetes</taxon>
        <taxon>Peronosporales</taxon>
        <taxon>Peronosporaceae</taxon>
        <taxon>Phytophthora</taxon>
    </lineage>
</organism>
<sequence length="371" mass="42068">MSDSCSSKSGRCAFCGEQLSNSSAPIPVAYGAPSDEGRGTFSKLKPLRWRFLSNKAPRTKFMCGKCAEKRQKPQVIEQPPFSLDSSWSSGTQISDQALRLDHLREPRDNKAQHQKREKLQEEQRRRHESQRRTHEPSIPEGRRRGSSQGVLQPIGNHRNSRESMSRQRQASAADIKPRTSVPKQHQRASVESATRPRRSSSGRSEPRGSEKKGQRLSSTADILGMSRSLEMPPNYFEMSSKSPKFCAASAPEGDSPMDWKQLEIQLPQVQPRKQNETEEERQRRRGASYAHMLLQMRRHYDAVQVNGANGYHPATAPPRRIRAERRAQSVAVRNVKDGLVMADLTKEEEDPVDSTQRAIDLDYLRAFKDAR</sequence>
<feature type="compositionally biased region" description="Basic and acidic residues" evidence="1">
    <location>
        <begin position="117"/>
        <end position="143"/>
    </location>
</feature>
<dbReference type="EMBL" id="JH159158">
    <property type="protein sequence ID" value="EGZ10699.1"/>
    <property type="molecule type" value="Genomic_DNA"/>
</dbReference>
<accession>G5A199</accession>
<protein>
    <submittedName>
        <fullName evidence="2">Uncharacterized protein</fullName>
    </submittedName>
</protein>
<feature type="region of interest" description="Disordered" evidence="1">
    <location>
        <begin position="265"/>
        <end position="285"/>
    </location>
</feature>
<feature type="compositionally biased region" description="Basic and acidic residues" evidence="1">
    <location>
        <begin position="273"/>
        <end position="282"/>
    </location>
</feature>
<name>G5A199_PHYSP</name>
<dbReference type="AlphaFoldDB" id="G5A199"/>
<dbReference type="GeneID" id="20644122"/>